<reference evidence="1" key="1">
    <citation type="submission" date="2007-07" db="EMBL/GenBank/DDBJ databases">
        <title>PCAP assembly of the Caenorhabditis remanei genome.</title>
        <authorList>
            <consortium name="The Caenorhabditis remanei Sequencing Consortium"/>
            <person name="Wilson R.K."/>
        </authorList>
    </citation>
    <scope>NUCLEOTIDE SEQUENCE [LARGE SCALE GENOMIC DNA]</scope>
    <source>
        <strain evidence="1">PB4641</strain>
    </source>
</reference>
<sequence>MSLKLLNNSFHLEFLNDFQTFHRHQKQKKTDENDKMAETEEITVDQIPKFLHPNGVSLPQKRDGEMPPVFQCPILTDFLMLKSSECNPEKFLQDVDVFTTLSSIRSLICQWVNYYGPKKNPHYCQMDEQGRVFLNTGTNYTVPFERSTAFLNRFSILEHGQTWDEFIATSYSGLAKIRLKNGIRLAFTYKMYAQSENQPVDIVVRQSFSFQKEIDFHFLNCFLTKKKIWRFEMSRNTSTFQESFGSEDLWNLMSIEKQLKIIDCFENRLPEFLIDVAYGIESEDAVNMIHSVASSCIHMSQKPNLESLY</sequence>
<dbReference type="eggNOG" id="ENOG502TCU2">
    <property type="taxonomic scope" value="Eukaryota"/>
</dbReference>
<dbReference type="InParanoid" id="E3MIE7"/>
<evidence type="ECO:0000313" key="1">
    <source>
        <dbReference type="EMBL" id="EFP02309.1"/>
    </source>
</evidence>
<organism evidence="2">
    <name type="scientific">Caenorhabditis remanei</name>
    <name type="common">Caenorhabditis vulgaris</name>
    <dbReference type="NCBI Taxonomy" id="31234"/>
    <lineage>
        <taxon>Eukaryota</taxon>
        <taxon>Metazoa</taxon>
        <taxon>Ecdysozoa</taxon>
        <taxon>Nematoda</taxon>
        <taxon>Chromadorea</taxon>
        <taxon>Rhabditida</taxon>
        <taxon>Rhabditina</taxon>
        <taxon>Rhabditomorpha</taxon>
        <taxon>Rhabditoidea</taxon>
        <taxon>Rhabditidae</taxon>
        <taxon>Peloderinae</taxon>
        <taxon>Caenorhabditis</taxon>
    </lineage>
</organism>
<dbReference type="AlphaFoldDB" id="E3MIE7"/>
<dbReference type="FunCoup" id="E3MIE7">
    <property type="interactions" value="503"/>
</dbReference>
<evidence type="ECO:0000313" key="2">
    <source>
        <dbReference type="Proteomes" id="UP000008281"/>
    </source>
</evidence>
<accession>E3MIE7</accession>
<name>E3MIE7_CAERE</name>
<dbReference type="Proteomes" id="UP000008281">
    <property type="component" value="Unassembled WGS sequence"/>
</dbReference>
<proteinExistence type="predicted"/>
<dbReference type="OrthoDB" id="5788716at2759"/>
<gene>
    <name evidence="1" type="ORF">CRE_01020</name>
</gene>
<dbReference type="HOGENOM" id="CLU_900915_0_0_1"/>
<keyword evidence="2" id="KW-1185">Reference proteome</keyword>
<protein>
    <submittedName>
        <fullName evidence="1">Uncharacterized protein</fullName>
    </submittedName>
</protein>
<dbReference type="EMBL" id="DS268447">
    <property type="protein sequence ID" value="EFP02309.1"/>
    <property type="molecule type" value="Genomic_DNA"/>
</dbReference>
<dbReference type="OMA" id="CPILTDF"/>